<dbReference type="PANTHER" id="PTHR37787:SF1">
    <property type="entry name" value="BIOGENESIS OF LYSOSOME-RELATED ORGANELLES COMPLEX 1 SUBUNIT KXD1"/>
    <property type="match status" value="1"/>
</dbReference>
<sequence length="101" mass="11201">MTDLEQVSYPNQDTGSLSPEHSVESLTHNPNEEASSSEDDYILSDDEDLSQILSHDNMPNPHLPGSGSMVDHAKYFSDTLSHALDSVDIDKSLNCKVERRI</sequence>
<name>M3HIK1_CANMX</name>
<evidence type="ECO:0000313" key="2">
    <source>
        <dbReference type="EMBL" id="EMG47167.1"/>
    </source>
</evidence>
<dbReference type="AlphaFoldDB" id="M3HIK1"/>
<feature type="region of interest" description="Disordered" evidence="1">
    <location>
        <begin position="1"/>
        <end position="41"/>
    </location>
</feature>
<dbReference type="GO" id="GO:0031083">
    <property type="term" value="C:BLOC-1 complex"/>
    <property type="evidence" value="ECO:0007669"/>
    <property type="project" value="TreeGrafter"/>
</dbReference>
<dbReference type="HOGENOM" id="CLU_2291340_0_0_1"/>
<evidence type="ECO:0000313" key="3">
    <source>
        <dbReference type="Proteomes" id="UP000011777"/>
    </source>
</evidence>
<protein>
    <submittedName>
        <fullName evidence="2">Uncharacterized protein</fullName>
    </submittedName>
</protein>
<reference evidence="2 3" key="1">
    <citation type="submission" date="2013-02" db="EMBL/GenBank/DDBJ databases">
        <title>Genome sequence of Candida maltosa Xu316, a potential industrial strain for xylitol and ethanol production.</title>
        <authorList>
            <person name="Yu J."/>
            <person name="Wang Q."/>
            <person name="Geng X."/>
            <person name="Bao W."/>
            <person name="He P."/>
            <person name="Cai J."/>
        </authorList>
    </citation>
    <scope>NUCLEOTIDE SEQUENCE [LARGE SCALE GENOMIC DNA]</scope>
    <source>
        <strain evidence="3">Xu316</strain>
    </source>
</reference>
<feature type="compositionally biased region" description="Polar residues" evidence="1">
    <location>
        <begin position="8"/>
        <end position="34"/>
    </location>
</feature>
<dbReference type="Proteomes" id="UP000011777">
    <property type="component" value="Unassembled WGS sequence"/>
</dbReference>
<keyword evidence="3" id="KW-1185">Reference proteome</keyword>
<accession>M3HIK1</accession>
<dbReference type="GO" id="GO:0032880">
    <property type="term" value="P:regulation of protein localization"/>
    <property type="evidence" value="ECO:0007669"/>
    <property type="project" value="TreeGrafter"/>
</dbReference>
<dbReference type="OrthoDB" id="4089816at2759"/>
<dbReference type="PANTHER" id="PTHR37787">
    <property type="entry name" value="BIOGENESIS OF LYSOSOME-RELATED ORGANELLES COMPLEX 1 SUBUNIT KXD1"/>
    <property type="match status" value="1"/>
</dbReference>
<evidence type="ECO:0000256" key="1">
    <source>
        <dbReference type="SAM" id="MobiDB-lite"/>
    </source>
</evidence>
<organism evidence="2 3">
    <name type="scientific">Candida maltosa (strain Xu316)</name>
    <name type="common">Yeast</name>
    <dbReference type="NCBI Taxonomy" id="1245528"/>
    <lineage>
        <taxon>Eukaryota</taxon>
        <taxon>Fungi</taxon>
        <taxon>Dikarya</taxon>
        <taxon>Ascomycota</taxon>
        <taxon>Saccharomycotina</taxon>
        <taxon>Pichiomycetes</taxon>
        <taxon>Debaryomycetaceae</taxon>
        <taxon>Candida/Lodderomyces clade</taxon>
        <taxon>Candida</taxon>
    </lineage>
</organism>
<gene>
    <name evidence="2" type="ORF">G210_2534</name>
</gene>
<dbReference type="GO" id="GO:0005768">
    <property type="term" value="C:endosome"/>
    <property type="evidence" value="ECO:0007669"/>
    <property type="project" value="TreeGrafter"/>
</dbReference>
<dbReference type="GO" id="GO:0007032">
    <property type="term" value="P:endosome organization"/>
    <property type="evidence" value="ECO:0007669"/>
    <property type="project" value="TreeGrafter"/>
</dbReference>
<dbReference type="EMBL" id="AOGT01001690">
    <property type="protein sequence ID" value="EMG47167.1"/>
    <property type="molecule type" value="Genomic_DNA"/>
</dbReference>
<dbReference type="InterPro" id="IPR051390">
    <property type="entry name" value="BLOC-1_subunit_KXD1"/>
</dbReference>
<comment type="caution">
    <text evidence="2">The sequence shown here is derived from an EMBL/GenBank/DDBJ whole genome shotgun (WGS) entry which is preliminary data.</text>
</comment>
<proteinExistence type="predicted"/>